<reference evidence="2" key="1">
    <citation type="submission" date="2024-07" db="EMBL/GenBank/DDBJ databases">
        <title>Two chromosome-level genome assemblies of Korean endemic species Abeliophyllum distichum and Forsythia ovata (Oleaceae).</title>
        <authorList>
            <person name="Jang H."/>
        </authorList>
    </citation>
    <scope>NUCLEOTIDE SEQUENCE [LARGE SCALE GENOMIC DNA]</scope>
</reference>
<dbReference type="PANTHER" id="PTHR47242:SF1">
    <property type="entry name" value="TRAF-LIKE FAMILY PROTEIN"/>
    <property type="match status" value="1"/>
</dbReference>
<name>A0ABD1UC29_9LAMI</name>
<dbReference type="Proteomes" id="UP001604277">
    <property type="component" value="Unassembled WGS sequence"/>
</dbReference>
<comment type="caution">
    <text evidence="1">The sequence shown here is derived from an EMBL/GenBank/DDBJ whole genome shotgun (WGS) entry which is preliminary data.</text>
</comment>
<evidence type="ECO:0000313" key="1">
    <source>
        <dbReference type="EMBL" id="KAL2522582.1"/>
    </source>
</evidence>
<organism evidence="1 2">
    <name type="scientific">Forsythia ovata</name>
    <dbReference type="NCBI Taxonomy" id="205694"/>
    <lineage>
        <taxon>Eukaryota</taxon>
        <taxon>Viridiplantae</taxon>
        <taxon>Streptophyta</taxon>
        <taxon>Embryophyta</taxon>
        <taxon>Tracheophyta</taxon>
        <taxon>Spermatophyta</taxon>
        <taxon>Magnoliopsida</taxon>
        <taxon>eudicotyledons</taxon>
        <taxon>Gunneridae</taxon>
        <taxon>Pentapetalae</taxon>
        <taxon>asterids</taxon>
        <taxon>lamiids</taxon>
        <taxon>Lamiales</taxon>
        <taxon>Oleaceae</taxon>
        <taxon>Forsythieae</taxon>
        <taxon>Forsythia</taxon>
    </lineage>
</organism>
<dbReference type="PANTHER" id="PTHR47242">
    <property type="entry name" value="TRAF-LIKE FAMILY PROTEIN"/>
    <property type="match status" value="1"/>
</dbReference>
<evidence type="ECO:0000313" key="2">
    <source>
        <dbReference type="Proteomes" id="UP001604277"/>
    </source>
</evidence>
<dbReference type="EMBL" id="JBFOLJ010000007">
    <property type="protein sequence ID" value="KAL2522582.1"/>
    <property type="molecule type" value="Genomic_DNA"/>
</dbReference>
<dbReference type="AlphaFoldDB" id="A0ABD1UC29"/>
<proteinExistence type="predicted"/>
<gene>
    <name evidence="1" type="ORF">Fot_26505</name>
</gene>
<sequence length="104" mass="12296">MSVHYFNTQYIAESFQLPNLAVEGEALEQLTTQRDDFTSALGLAETLAFSRNLCVKGFVKMLYPMLFKWYTDESYRFRMLKRLVNCATSTIDTSREIDIDWRFW</sequence>
<accession>A0ABD1UC29</accession>
<protein>
    <submittedName>
        <fullName evidence="1">TRAF-like family protein</fullName>
    </submittedName>
</protein>
<keyword evidence="2" id="KW-1185">Reference proteome</keyword>